<protein>
    <submittedName>
        <fullName evidence="3">DUF397 domain-containing protein</fullName>
    </submittedName>
</protein>
<name>A0A1T3NVY8_9ACTN</name>
<evidence type="ECO:0000313" key="4">
    <source>
        <dbReference type="Proteomes" id="UP000190037"/>
    </source>
</evidence>
<evidence type="ECO:0000256" key="1">
    <source>
        <dbReference type="SAM" id="MobiDB-lite"/>
    </source>
</evidence>
<dbReference type="Proteomes" id="UP000190037">
    <property type="component" value="Unassembled WGS sequence"/>
</dbReference>
<dbReference type="AlphaFoldDB" id="A0A1T3NVY8"/>
<comment type="caution">
    <text evidence="3">The sequence shown here is derived from an EMBL/GenBank/DDBJ whole genome shotgun (WGS) entry which is preliminary data.</text>
</comment>
<dbReference type="STRING" id="159449.B4N89_08685"/>
<proteinExistence type="predicted"/>
<accession>A0A1T3NVY8</accession>
<dbReference type="Pfam" id="PF04149">
    <property type="entry name" value="DUF397"/>
    <property type="match status" value="1"/>
</dbReference>
<dbReference type="EMBL" id="MWQN01000001">
    <property type="protein sequence ID" value="OPC81013.1"/>
    <property type="molecule type" value="Genomic_DNA"/>
</dbReference>
<dbReference type="OrthoDB" id="4570646at2"/>
<feature type="region of interest" description="Disordered" evidence="1">
    <location>
        <begin position="1"/>
        <end position="22"/>
    </location>
</feature>
<feature type="domain" description="DUF397" evidence="2">
    <location>
        <begin position="8"/>
        <end position="58"/>
    </location>
</feature>
<dbReference type="RefSeq" id="WP_078975321.1">
    <property type="nucleotide sequence ID" value="NZ_MWQN01000001.1"/>
</dbReference>
<evidence type="ECO:0000313" key="3">
    <source>
        <dbReference type="EMBL" id="OPC81013.1"/>
    </source>
</evidence>
<reference evidence="3 4" key="1">
    <citation type="submission" date="2017-03" db="EMBL/GenBank/DDBJ databases">
        <title>Draft genome sequence of Streptomyces scabrisporus NF3, endophyte isolated from Amphipterygium adstringens.</title>
        <authorList>
            <person name="Vazquez M."/>
            <person name="Ceapa C.D."/>
            <person name="Rodriguez Luna D."/>
            <person name="Sanchez Esquivel S."/>
        </authorList>
    </citation>
    <scope>NUCLEOTIDE SEQUENCE [LARGE SCALE GENOMIC DNA]</scope>
    <source>
        <strain evidence="3 4">NF3</strain>
    </source>
</reference>
<dbReference type="InterPro" id="IPR007278">
    <property type="entry name" value="DUF397"/>
</dbReference>
<organism evidence="3 4">
    <name type="scientific">Embleya scabrispora</name>
    <dbReference type="NCBI Taxonomy" id="159449"/>
    <lineage>
        <taxon>Bacteria</taxon>
        <taxon>Bacillati</taxon>
        <taxon>Actinomycetota</taxon>
        <taxon>Actinomycetes</taxon>
        <taxon>Kitasatosporales</taxon>
        <taxon>Streptomycetaceae</taxon>
        <taxon>Embleya</taxon>
    </lineage>
</organism>
<keyword evidence="4" id="KW-1185">Reference proteome</keyword>
<sequence length="62" mass="6558">MPQTTPSGWRKSTHSGNNGGDCVEVATPLATIPVRDGKTPNLGHLNITQASWSAMLTILRAT</sequence>
<evidence type="ECO:0000259" key="2">
    <source>
        <dbReference type="Pfam" id="PF04149"/>
    </source>
</evidence>
<gene>
    <name evidence="3" type="ORF">B4N89_08685</name>
</gene>